<dbReference type="Gene3D" id="2.40.70.10">
    <property type="entry name" value="Acid Proteases"/>
    <property type="match status" value="1"/>
</dbReference>
<dbReference type="Proteomes" id="UP000761534">
    <property type="component" value="Unassembled WGS sequence"/>
</dbReference>
<accession>A0A642UZ77</accession>
<dbReference type="InterPro" id="IPR021109">
    <property type="entry name" value="Peptidase_aspartic_dom_sf"/>
</dbReference>
<feature type="region of interest" description="Disordered" evidence="1">
    <location>
        <begin position="1"/>
        <end position="29"/>
    </location>
</feature>
<gene>
    <name evidence="2" type="ORF">TRICI_004817</name>
</gene>
<name>A0A642UZ77_9ASCO</name>
<evidence type="ECO:0000313" key="3">
    <source>
        <dbReference type="Proteomes" id="UP000761534"/>
    </source>
</evidence>
<reference evidence="2" key="1">
    <citation type="journal article" date="2019" name="G3 (Bethesda)">
        <title>Genome Assemblies of Two Rare Opportunistic Yeast Pathogens: Diutina rugosa (syn. Candida rugosa) and Trichomonascus ciferrii (syn. Candida ciferrii).</title>
        <authorList>
            <person name="Mixao V."/>
            <person name="Saus E."/>
            <person name="Hansen A.P."/>
            <person name="Lass-Florl C."/>
            <person name="Gabaldon T."/>
        </authorList>
    </citation>
    <scope>NUCLEOTIDE SEQUENCE</scope>
    <source>
        <strain evidence="2">CBS 4856</strain>
    </source>
</reference>
<evidence type="ECO:0000256" key="1">
    <source>
        <dbReference type="SAM" id="MobiDB-lite"/>
    </source>
</evidence>
<proteinExistence type="predicted"/>
<evidence type="ECO:0000313" key="2">
    <source>
        <dbReference type="EMBL" id="KAA8908163.1"/>
    </source>
</evidence>
<protein>
    <submittedName>
        <fullName evidence="2">Uncharacterized protein</fullName>
    </submittedName>
</protein>
<dbReference type="VEuPathDB" id="FungiDB:TRICI_004817"/>
<comment type="caution">
    <text evidence="2">The sequence shown here is derived from an EMBL/GenBank/DDBJ whole genome shotgun (WGS) entry which is preliminary data.</text>
</comment>
<dbReference type="EMBL" id="SWFS01000369">
    <property type="protein sequence ID" value="KAA8908163.1"/>
    <property type="molecule type" value="Genomic_DNA"/>
</dbReference>
<organism evidence="2 3">
    <name type="scientific">Trichomonascus ciferrii</name>
    <dbReference type="NCBI Taxonomy" id="44093"/>
    <lineage>
        <taxon>Eukaryota</taxon>
        <taxon>Fungi</taxon>
        <taxon>Dikarya</taxon>
        <taxon>Ascomycota</taxon>
        <taxon>Saccharomycotina</taxon>
        <taxon>Dipodascomycetes</taxon>
        <taxon>Dipodascales</taxon>
        <taxon>Trichomonascaceae</taxon>
        <taxon>Trichomonascus</taxon>
        <taxon>Trichomonascus ciferrii complex</taxon>
    </lineage>
</organism>
<keyword evidence="3" id="KW-1185">Reference proteome</keyword>
<sequence length="360" mass="41228">MIIDDQWHDNDKEETDRHSDKEMEMEGETKPFEDDVRLWFLEYEAALLRRRPDANERHWAQWLYYFVPSDLHDTVNSLCDQGYEVLKEVVTSCMTKFPSSAQLFEYLLDEISAPPRTDNVVEYLRYVYCTATRVSRLDESAVSLRSICKDLNRHLESLAVPVPPLVDLYKDESPQNESLDKFFKALLQDPAILNAALGRPDSDLTDYYDRAVWHTDADIVFPNGSTGCGSLTPSAEVSVIDYAYLKAHVPDAVVTPTSTRLTTTVGSEIPVLGMTTLPKLEIEDVFSLRSATFYVINLPMRPVIIGYNLIKPMGFEWDFGRRLFFFRKKDGTKALRFARPHTLRSKKPAILLTASILILR</sequence>
<dbReference type="AlphaFoldDB" id="A0A642UZ77"/>